<evidence type="ECO:0000256" key="5">
    <source>
        <dbReference type="ARBA" id="ARBA00023136"/>
    </source>
</evidence>
<evidence type="ECO:0000259" key="9">
    <source>
        <dbReference type="Pfam" id="PF10988"/>
    </source>
</evidence>
<reference evidence="12" key="1">
    <citation type="journal article" date="2014" name="Int. J. Syst. Evol. Microbiol.">
        <title>Complete genome sequence of Corynebacterium casei LMG S-19264T (=DSM 44701T), isolated from a smear-ripened cheese.</title>
        <authorList>
            <consortium name="US DOE Joint Genome Institute (JGI-PGF)"/>
            <person name="Walter F."/>
            <person name="Albersmeier A."/>
            <person name="Kalinowski J."/>
            <person name="Ruckert C."/>
        </authorList>
    </citation>
    <scope>NUCLEOTIDE SEQUENCE</scope>
    <source>
        <strain evidence="12">CGMCC 1.15958</strain>
    </source>
</reference>
<evidence type="ECO:0000259" key="8">
    <source>
        <dbReference type="Pfam" id="PF04024"/>
    </source>
</evidence>
<keyword evidence="3 7" id="KW-0812">Transmembrane</keyword>
<feature type="domain" description="PspC-related ToastRack" evidence="11">
    <location>
        <begin position="475"/>
        <end position="612"/>
    </location>
</feature>
<feature type="domain" description="Phage shock protein PspC N-terminal" evidence="8">
    <location>
        <begin position="130"/>
        <end position="197"/>
    </location>
</feature>
<dbReference type="Pfam" id="PF04024">
    <property type="entry name" value="PspC"/>
    <property type="match status" value="2"/>
</dbReference>
<keyword evidence="5 7" id="KW-0472">Membrane</keyword>
<evidence type="ECO:0000259" key="10">
    <source>
        <dbReference type="Pfam" id="PF22571"/>
    </source>
</evidence>
<evidence type="ECO:0000256" key="7">
    <source>
        <dbReference type="SAM" id="Phobius"/>
    </source>
</evidence>
<reference evidence="12" key="2">
    <citation type="submission" date="2020-09" db="EMBL/GenBank/DDBJ databases">
        <authorList>
            <person name="Sun Q."/>
            <person name="Zhou Y."/>
        </authorList>
    </citation>
    <scope>NUCLEOTIDE SEQUENCE</scope>
    <source>
        <strain evidence="12">CGMCC 1.15958</strain>
    </source>
</reference>
<feature type="domain" description="PspC-related transmembrane region" evidence="10">
    <location>
        <begin position="306"/>
        <end position="446"/>
    </location>
</feature>
<dbReference type="InterPro" id="IPR007168">
    <property type="entry name" value="Phageshock_PspC_N"/>
</dbReference>
<dbReference type="GO" id="GO:0005886">
    <property type="term" value="C:plasma membrane"/>
    <property type="evidence" value="ECO:0007669"/>
    <property type="project" value="UniProtKB-SubCell"/>
</dbReference>
<comment type="subcellular location">
    <subcellularLocation>
        <location evidence="1">Cell membrane</location>
        <topology evidence="1">Single-pass membrane protein</topology>
    </subcellularLocation>
</comment>
<dbReference type="AlphaFoldDB" id="A0A917DSA1"/>
<feature type="compositionally biased region" description="Low complexity" evidence="6">
    <location>
        <begin position="100"/>
        <end position="120"/>
    </location>
</feature>
<evidence type="ECO:0000256" key="1">
    <source>
        <dbReference type="ARBA" id="ARBA00004162"/>
    </source>
</evidence>
<feature type="transmembrane region" description="Helical" evidence="7">
    <location>
        <begin position="334"/>
        <end position="365"/>
    </location>
</feature>
<evidence type="ECO:0000256" key="3">
    <source>
        <dbReference type="ARBA" id="ARBA00022692"/>
    </source>
</evidence>
<evidence type="ECO:0000256" key="4">
    <source>
        <dbReference type="ARBA" id="ARBA00022989"/>
    </source>
</evidence>
<proteinExistence type="predicted"/>
<dbReference type="EMBL" id="BMKK01000006">
    <property type="protein sequence ID" value="GGD65293.1"/>
    <property type="molecule type" value="Genomic_DNA"/>
</dbReference>
<feature type="transmembrane region" description="Helical" evidence="7">
    <location>
        <begin position="238"/>
        <end position="262"/>
    </location>
</feature>
<feature type="transmembrane region" description="Helical" evidence="7">
    <location>
        <begin position="177"/>
        <end position="195"/>
    </location>
</feature>
<evidence type="ECO:0000256" key="6">
    <source>
        <dbReference type="SAM" id="MobiDB-lite"/>
    </source>
</evidence>
<dbReference type="Pfam" id="PF10988">
    <property type="entry name" value="DUF2807"/>
    <property type="match status" value="1"/>
</dbReference>
<dbReference type="InterPro" id="IPR054319">
    <property type="entry name" value="PspC-rel_ToastRack"/>
</dbReference>
<feature type="domain" description="Putative auto-transporter adhesin head GIN" evidence="9">
    <location>
        <begin position="654"/>
        <end position="832"/>
    </location>
</feature>
<gene>
    <name evidence="12" type="ORF">GCM10011514_31690</name>
</gene>
<dbReference type="RefSeq" id="WP_188767210.1">
    <property type="nucleotide sequence ID" value="NZ_BMKK01000006.1"/>
</dbReference>
<dbReference type="InterPro" id="IPR054321">
    <property type="entry name" value="PspC-rel_TM"/>
</dbReference>
<keyword evidence="13" id="KW-1185">Reference proteome</keyword>
<evidence type="ECO:0000313" key="13">
    <source>
        <dbReference type="Proteomes" id="UP000609064"/>
    </source>
</evidence>
<feature type="transmembrane region" description="Helical" evidence="7">
    <location>
        <begin position="420"/>
        <end position="444"/>
    </location>
</feature>
<feature type="transmembrane region" description="Helical" evidence="7">
    <location>
        <begin position="140"/>
        <end position="165"/>
    </location>
</feature>
<evidence type="ECO:0000313" key="12">
    <source>
        <dbReference type="EMBL" id="GGD65293.1"/>
    </source>
</evidence>
<feature type="transmembrane region" description="Helical" evidence="7">
    <location>
        <begin position="386"/>
        <end position="408"/>
    </location>
</feature>
<dbReference type="Gene3D" id="2.160.20.120">
    <property type="match status" value="1"/>
</dbReference>
<evidence type="ECO:0008006" key="14">
    <source>
        <dbReference type="Google" id="ProtNLM"/>
    </source>
</evidence>
<evidence type="ECO:0000256" key="2">
    <source>
        <dbReference type="ARBA" id="ARBA00022475"/>
    </source>
</evidence>
<comment type="caution">
    <text evidence="12">The sequence shown here is derived from an EMBL/GenBank/DDBJ whole genome shotgun (WGS) entry which is preliminary data.</text>
</comment>
<evidence type="ECO:0000259" key="11">
    <source>
        <dbReference type="Pfam" id="PF22744"/>
    </source>
</evidence>
<dbReference type="InterPro" id="IPR021255">
    <property type="entry name" value="DUF2807"/>
</dbReference>
<dbReference type="PANTHER" id="PTHR33885">
    <property type="entry name" value="PHAGE SHOCK PROTEIN C"/>
    <property type="match status" value="1"/>
</dbReference>
<feature type="domain" description="Phage shock protein PspC N-terminal" evidence="8">
    <location>
        <begin position="208"/>
        <end position="265"/>
    </location>
</feature>
<dbReference type="Proteomes" id="UP000609064">
    <property type="component" value="Unassembled WGS sequence"/>
</dbReference>
<sequence length="835" mass="93374">MKKTIQINIAGMVFNIEEDAYEKLNAYLASIKQYFASYEGSQEIVSDIEARIAEKFWTNQKSDSQPVITYEGVNDLIKSMGSVSDFEAIEEEEDLKNTAQSTANNTQSTFSSQQSTAGSQESDSKATQPKRLYRDVKRKALGGVLAGLAHYFNIDVVWVRIIYLLLFLGLPPIDDDLGPISGFVFLAYFVCWVVFPPNFNLDEDKKIKKFYRDNDNKVLGGVCSGLAAYFGVDITVIRLLFVLSVFLFGTGFLAYIILWIVAPKAQTLTQKMEMKGEPVTLSNIETNIKESINVDKNAPENALTKILLFPFRLVGIVIKALGEVLKHLGPVARVLAGIMLMLFSLAMIVGVVAAVAAFFGVASGIEGTEFFDRSPFKIFSQDIHPMTGFFAFLAMFTPFLALLLTGLTLLSNRRIGNRNFWISLLGLWLAGLMGTGILATKYALNFKKKGRFEQTKNFPYTLSGQTLVLDANNNQDDDFEEFQIREDVEVNLEGYEGTDLKLEQRFESSGPTKAEAEANAKNILYNVIQKDSSLSFDQKISLPEKARFRGQDLHMTLYVPYDKPFKITKSFYHSVYRHDWGNKNFELDGDDVDKYTYVMKRDSGMVCRDCPKLSDEEREALRDNRYDDDDDSAFDYGVFEEKGQHEKKFELSGFDKVEVGGAFIVTIRKGSSFEVIADTDDQSDLDDIDFEIRNNTLEIGHKDKFSFSRRNETVRINITMPSLEGLDISGASTLKVIGFKDKNKDLDIQLSGASKAAIDVEVRKIEFDASGASKADLRGSAERVNMDISGACHIDAKRMEINQARADASGASHISFGKVKDFDSNTSGASKISRE</sequence>
<name>A0A917DSA1_9BACT</name>
<keyword evidence="2" id="KW-1003">Cell membrane</keyword>
<organism evidence="12 13">
    <name type="scientific">Emticicia aquatilis</name>
    <dbReference type="NCBI Taxonomy" id="1537369"/>
    <lineage>
        <taxon>Bacteria</taxon>
        <taxon>Pseudomonadati</taxon>
        <taxon>Bacteroidota</taxon>
        <taxon>Cytophagia</taxon>
        <taxon>Cytophagales</taxon>
        <taxon>Leadbetterellaceae</taxon>
        <taxon>Emticicia</taxon>
    </lineage>
</organism>
<dbReference type="PANTHER" id="PTHR33885:SF3">
    <property type="entry name" value="PHAGE SHOCK PROTEIN C"/>
    <property type="match status" value="1"/>
</dbReference>
<protein>
    <recommendedName>
        <fullName evidence="14">PspC domain-containing protein</fullName>
    </recommendedName>
</protein>
<dbReference type="Pfam" id="PF22571">
    <property type="entry name" value="LiaI-LiaF-TM_PspC"/>
    <property type="match status" value="1"/>
</dbReference>
<dbReference type="Pfam" id="PF22744">
    <property type="entry name" value="Toast-rack_PspC-Cterm"/>
    <property type="match status" value="1"/>
</dbReference>
<feature type="transmembrane region" description="Helical" evidence="7">
    <location>
        <begin position="216"/>
        <end position="232"/>
    </location>
</feature>
<dbReference type="InterPro" id="IPR052027">
    <property type="entry name" value="PspC"/>
</dbReference>
<keyword evidence="4 7" id="KW-1133">Transmembrane helix</keyword>
<accession>A0A917DSA1</accession>
<feature type="region of interest" description="Disordered" evidence="6">
    <location>
        <begin position="94"/>
        <end position="128"/>
    </location>
</feature>